<dbReference type="Pfam" id="PF01370">
    <property type="entry name" value="Epimerase"/>
    <property type="match status" value="1"/>
</dbReference>
<dbReference type="HAMAP" id="MF_00956">
    <property type="entry name" value="GDP_fucose_synth"/>
    <property type="match status" value="1"/>
</dbReference>
<feature type="binding site" evidence="9">
    <location>
        <position position="203"/>
    </location>
    <ligand>
        <name>substrate</name>
    </ligand>
</feature>
<comment type="function">
    <text evidence="9">Catalyzes the two-step NADP-dependent conversion of GDP-4-dehydro-6-deoxy-D-mannose to GDP-fucose, involving an epimerase and a reductase reaction.</text>
</comment>
<dbReference type="InterPro" id="IPR036291">
    <property type="entry name" value="NAD(P)-bd_dom_sf"/>
</dbReference>
<evidence type="ECO:0000256" key="4">
    <source>
        <dbReference type="ARBA" id="ARBA00022857"/>
    </source>
</evidence>
<evidence type="ECO:0000313" key="11">
    <source>
        <dbReference type="EMBL" id="PWK38311.1"/>
    </source>
</evidence>
<evidence type="ECO:0000256" key="8">
    <source>
        <dbReference type="ARBA" id="ARBA00051935"/>
    </source>
</evidence>
<comment type="similarity">
    <text evidence="2 9">Belongs to the NAD(P)-dependent epimerase/dehydratase family. Fucose synthase subfamily.</text>
</comment>
<feature type="binding site" evidence="9">
    <location>
        <position position="270"/>
    </location>
    <ligand>
        <name>substrate</name>
    </ligand>
</feature>
<dbReference type="PANTHER" id="PTHR43238">
    <property type="entry name" value="GDP-L-FUCOSE SYNTHASE"/>
    <property type="match status" value="1"/>
</dbReference>
<feature type="binding site" evidence="9">
    <location>
        <begin position="11"/>
        <end position="17"/>
    </location>
    <ligand>
        <name>NADP(+)</name>
        <dbReference type="ChEBI" id="CHEBI:58349"/>
    </ligand>
</feature>
<comment type="caution">
    <text evidence="11">The sequence shown here is derived from an EMBL/GenBank/DDBJ whole genome shotgun (WGS) entry which is preliminary data.</text>
</comment>
<evidence type="ECO:0000256" key="6">
    <source>
        <dbReference type="ARBA" id="ARBA00023235"/>
    </source>
</evidence>
<accession>A0A316F0X4</accession>
<keyword evidence="12" id="KW-1185">Reference proteome</keyword>
<dbReference type="PANTHER" id="PTHR43238:SF1">
    <property type="entry name" value="GDP-L-FUCOSE SYNTHASE"/>
    <property type="match status" value="1"/>
</dbReference>
<protein>
    <recommendedName>
        <fullName evidence="3 9">GDP-L-fucose synthase</fullName>
        <ecNumber evidence="3 9">1.1.1.271</ecNumber>
    </recommendedName>
    <alternativeName>
        <fullName evidence="9">GDP-4-keto-6-deoxy-D-mannose-3,5-epimerase-4-reductase</fullName>
    </alternativeName>
</protein>
<sequence>MNPQAKIYVAGHRGLAGSAIVRRLRAAGYDNLVQRTHAELDLTNQAAVDAFFEAERPEYVFLAAAKVGGIHANDTYPAEFLRDNLAIQTNVIHAAWKNGTRKLAFLGSSCIYPKFAPQPMPESSLLTGALEPTNEWYAVAKIAGIKMCQAYRRQYGFDAISLMPTNLYGPGDNFDLQNSHVLPALLRKFHEAKARGDSEVVVWGTGTPRREFMHVDDLGAAAVFLMETYSDEDFVNVGVGSDVSIRELADIVKDVTGFQGNIVQDTSKPDGTPRKLMDVGRLSALGWHAKVELREGIAQTYAWFVEHYGGQSA</sequence>
<dbReference type="CDD" id="cd05239">
    <property type="entry name" value="GDP_FS_SDR_e"/>
    <property type="match status" value="1"/>
</dbReference>
<keyword evidence="4 9" id="KW-0521">NADP</keyword>
<dbReference type="SUPFAM" id="SSF51735">
    <property type="entry name" value="NAD(P)-binding Rossmann-fold domains"/>
    <property type="match status" value="1"/>
</dbReference>
<proteinExistence type="inferred from homology"/>
<evidence type="ECO:0000256" key="3">
    <source>
        <dbReference type="ARBA" id="ARBA00012371"/>
    </source>
</evidence>
<feature type="binding site" evidence="9">
    <location>
        <position position="210"/>
    </location>
    <ligand>
        <name>substrate</name>
    </ligand>
</feature>
<dbReference type="InterPro" id="IPR001509">
    <property type="entry name" value="Epimerase_deHydtase"/>
</dbReference>
<dbReference type="Gene3D" id="3.40.50.720">
    <property type="entry name" value="NAD(P)-binding Rossmann-like Domain"/>
    <property type="match status" value="1"/>
</dbReference>
<dbReference type="RefSeq" id="WP_109581920.1">
    <property type="nucleotide sequence ID" value="NZ_CAJPUX010000001.1"/>
</dbReference>
<dbReference type="UniPathway" id="UPA00128">
    <property type="reaction ID" value="UER00191"/>
</dbReference>
<comment type="catalytic activity">
    <reaction evidence="8 9">
        <text>GDP-beta-L-fucose + NADP(+) = GDP-4-dehydro-alpha-D-rhamnose + NADPH + H(+)</text>
        <dbReference type="Rhea" id="RHEA:18885"/>
        <dbReference type="ChEBI" id="CHEBI:15378"/>
        <dbReference type="ChEBI" id="CHEBI:57273"/>
        <dbReference type="ChEBI" id="CHEBI:57783"/>
        <dbReference type="ChEBI" id="CHEBI:57964"/>
        <dbReference type="ChEBI" id="CHEBI:58349"/>
        <dbReference type="EC" id="1.1.1.271"/>
    </reaction>
</comment>
<dbReference type="GO" id="GO:0042351">
    <property type="term" value="P:'de novo' GDP-L-fucose biosynthetic process"/>
    <property type="evidence" value="ECO:0007669"/>
    <property type="project" value="UniProtKB-UniRule"/>
</dbReference>
<dbReference type="AlphaFoldDB" id="A0A316F0X4"/>
<dbReference type="GO" id="GO:0050577">
    <property type="term" value="F:GDP-L-fucose synthase activity"/>
    <property type="evidence" value="ECO:0007669"/>
    <property type="project" value="UniProtKB-UniRule"/>
</dbReference>
<feature type="site" description="Important for catalytic activity" evidence="9">
    <location>
        <position position="110"/>
    </location>
</feature>
<dbReference type="Gene3D" id="3.90.25.10">
    <property type="entry name" value="UDP-galactose 4-epimerase, domain 1"/>
    <property type="match status" value="1"/>
</dbReference>
<evidence type="ECO:0000259" key="10">
    <source>
        <dbReference type="Pfam" id="PF01370"/>
    </source>
</evidence>
<evidence type="ECO:0000256" key="1">
    <source>
        <dbReference type="ARBA" id="ARBA00004883"/>
    </source>
</evidence>
<gene>
    <name evidence="9" type="primary">fcl</name>
    <name evidence="11" type="ORF">C7419_1012206</name>
</gene>
<comment type="pathway">
    <text evidence="1 9">Nucleotide-sugar biosynthesis; GDP-L-fucose biosynthesis via de novo pathway; GDP-L-fucose from GDP-alpha-D-mannose: step 2/2.</text>
</comment>
<evidence type="ECO:0000256" key="9">
    <source>
        <dbReference type="HAMAP-Rule" id="MF_00956"/>
    </source>
</evidence>
<evidence type="ECO:0000256" key="2">
    <source>
        <dbReference type="ARBA" id="ARBA00005959"/>
    </source>
</evidence>
<feature type="active site" description="Proton donor/acceptor" evidence="9">
    <location>
        <position position="137"/>
    </location>
</feature>
<feature type="domain" description="NAD-dependent epimerase/dehydratase" evidence="10">
    <location>
        <begin position="7"/>
        <end position="238"/>
    </location>
</feature>
<evidence type="ECO:0000313" key="12">
    <source>
        <dbReference type="Proteomes" id="UP000245754"/>
    </source>
</evidence>
<name>A0A316F0X4_9BURK</name>
<feature type="binding site" evidence="9">
    <location>
        <position position="188"/>
    </location>
    <ligand>
        <name>substrate</name>
    </ligand>
</feature>
<dbReference type="EC" id="1.1.1.271" evidence="3 9"/>
<organism evidence="11 12">
    <name type="scientific">Cupriavidus plantarum</name>
    <dbReference type="NCBI Taxonomy" id="942865"/>
    <lineage>
        <taxon>Bacteria</taxon>
        <taxon>Pseudomonadati</taxon>
        <taxon>Pseudomonadota</taxon>
        <taxon>Betaproteobacteria</taxon>
        <taxon>Burkholderiales</taxon>
        <taxon>Burkholderiaceae</taxon>
        <taxon>Cupriavidus</taxon>
    </lineage>
</organism>
<keyword evidence="6 9" id="KW-0413">Isomerase</keyword>
<dbReference type="InterPro" id="IPR028614">
    <property type="entry name" value="GDP_fucose/colitose_synth"/>
</dbReference>
<evidence type="ECO:0000256" key="5">
    <source>
        <dbReference type="ARBA" id="ARBA00023002"/>
    </source>
</evidence>
<keyword evidence="5 9" id="KW-0560">Oxidoreductase</keyword>
<feature type="site" description="Important for catalytic activity" evidence="9">
    <location>
        <position position="108"/>
    </location>
</feature>
<feature type="binding site" evidence="9">
    <location>
        <position position="141"/>
    </location>
    <ligand>
        <name>NADP(+)</name>
        <dbReference type="ChEBI" id="CHEBI:58349"/>
    </ligand>
</feature>
<reference evidence="11 12" key="1">
    <citation type="submission" date="2018-05" db="EMBL/GenBank/DDBJ databases">
        <title>Genomic Encyclopedia of Type Strains, Phase IV (KMG-V): Genome sequencing to study the core and pangenomes of soil and plant-associated prokaryotes.</title>
        <authorList>
            <person name="Whitman W."/>
        </authorList>
    </citation>
    <scope>NUCLEOTIDE SEQUENCE [LARGE SCALE GENOMIC DNA]</scope>
    <source>
        <strain evidence="11 12">SLV-132</strain>
    </source>
</reference>
<dbReference type="GO" id="GO:0070401">
    <property type="term" value="F:NADP+ binding"/>
    <property type="evidence" value="ECO:0007669"/>
    <property type="project" value="UniProtKB-UniRule"/>
</dbReference>
<dbReference type="GO" id="GO:0016853">
    <property type="term" value="F:isomerase activity"/>
    <property type="evidence" value="ECO:0007669"/>
    <property type="project" value="UniProtKB-KW"/>
</dbReference>
<feature type="binding site" evidence="9">
    <location>
        <begin position="106"/>
        <end position="109"/>
    </location>
    <ligand>
        <name>NADP(+)</name>
        <dbReference type="ChEBI" id="CHEBI:58349"/>
    </ligand>
</feature>
<evidence type="ECO:0000256" key="7">
    <source>
        <dbReference type="ARBA" id="ARBA00023268"/>
    </source>
</evidence>
<dbReference type="GeneID" id="98339244"/>
<dbReference type="EMBL" id="QGGT01000001">
    <property type="protein sequence ID" value="PWK38311.1"/>
    <property type="molecule type" value="Genomic_DNA"/>
</dbReference>
<feature type="binding site" evidence="9">
    <location>
        <position position="180"/>
    </location>
    <ligand>
        <name>NADP(+)</name>
        <dbReference type="ChEBI" id="CHEBI:58349"/>
    </ligand>
</feature>
<keyword evidence="7 9" id="KW-0511">Multifunctional enzyme</keyword>
<feature type="binding site" evidence="9">
    <location>
        <begin position="164"/>
        <end position="167"/>
    </location>
    <ligand>
        <name>NADP(+)</name>
        <dbReference type="ChEBI" id="CHEBI:58349"/>
    </ligand>
</feature>
<dbReference type="FunFam" id="3.40.50.720:FF:000101">
    <property type="entry name" value="GDP-L-fucose synthase"/>
    <property type="match status" value="1"/>
</dbReference>
<dbReference type="Proteomes" id="UP000245754">
    <property type="component" value="Unassembled WGS sequence"/>
</dbReference>